<sequence>MLLDQCLAERFYDLKAFEAAVGKKPIFTRPALNNAAANIEQVRDVITQFDPIFVPLAVGGDGRVMLDLLEAENEHMGCNGLYNLYGVLLKADLTAMYTFKPDDHESNVIRQEIVRIPPPPAELEQISELDAQLPVSPVWAETKKLLVTFPTRIDNIVCLGRLPGQKRRTTCLCMRSRRVSRRLFEQEERIKHDYNRYLRHLVHGSSPATPRLSMASHHRYLDTIQVSQHNPAFAGDEPWSPTYPASF</sequence>
<keyword evidence="2" id="KW-1185">Reference proteome</keyword>
<gene>
    <name evidence="1" type="ORF">BDU57DRAFT_571196</name>
</gene>
<dbReference type="AlphaFoldDB" id="A0A6A5QQG3"/>
<dbReference type="Proteomes" id="UP000800096">
    <property type="component" value="Unassembled WGS sequence"/>
</dbReference>
<accession>A0A6A5QQG3</accession>
<protein>
    <submittedName>
        <fullName evidence="1">Uncharacterized protein</fullName>
    </submittedName>
</protein>
<proteinExistence type="predicted"/>
<dbReference type="EMBL" id="ML979134">
    <property type="protein sequence ID" value="KAF1917633.1"/>
    <property type="molecule type" value="Genomic_DNA"/>
</dbReference>
<reference evidence="1" key="1">
    <citation type="journal article" date="2020" name="Stud. Mycol.">
        <title>101 Dothideomycetes genomes: a test case for predicting lifestyles and emergence of pathogens.</title>
        <authorList>
            <person name="Haridas S."/>
            <person name="Albert R."/>
            <person name="Binder M."/>
            <person name="Bloem J."/>
            <person name="Labutti K."/>
            <person name="Salamov A."/>
            <person name="Andreopoulos B."/>
            <person name="Baker S."/>
            <person name="Barry K."/>
            <person name="Bills G."/>
            <person name="Bluhm B."/>
            <person name="Cannon C."/>
            <person name="Castanera R."/>
            <person name="Culley D."/>
            <person name="Daum C."/>
            <person name="Ezra D."/>
            <person name="Gonzalez J."/>
            <person name="Henrissat B."/>
            <person name="Kuo A."/>
            <person name="Liang C."/>
            <person name="Lipzen A."/>
            <person name="Lutzoni F."/>
            <person name="Magnuson J."/>
            <person name="Mondo S."/>
            <person name="Nolan M."/>
            <person name="Ohm R."/>
            <person name="Pangilinan J."/>
            <person name="Park H.-J."/>
            <person name="Ramirez L."/>
            <person name="Alfaro M."/>
            <person name="Sun H."/>
            <person name="Tritt A."/>
            <person name="Yoshinaga Y."/>
            <person name="Zwiers L.-H."/>
            <person name="Turgeon B."/>
            <person name="Goodwin S."/>
            <person name="Spatafora J."/>
            <person name="Crous P."/>
            <person name="Grigoriev I."/>
        </authorList>
    </citation>
    <scope>NUCLEOTIDE SEQUENCE</scope>
    <source>
        <strain evidence="1">HMLAC05119</strain>
    </source>
</reference>
<evidence type="ECO:0000313" key="2">
    <source>
        <dbReference type="Proteomes" id="UP000800096"/>
    </source>
</evidence>
<evidence type="ECO:0000313" key="1">
    <source>
        <dbReference type="EMBL" id="KAF1917633.1"/>
    </source>
</evidence>
<name>A0A6A5QQG3_AMPQU</name>
<organism evidence="1 2">
    <name type="scientific">Ampelomyces quisqualis</name>
    <name type="common">Powdery mildew agent</name>
    <dbReference type="NCBI Taxonomy" id="50730"/>
    <lineage>
        <taxon>Eukaryota</taxon>
        <taxon>Fungi</taxon>
        <taxon>Dikarya</taxon>
        <taxon>Ascomycota</taxon>
        <taxon>Pezizomycotina</taxon>
        <taxon>Dothideomycetes</taxon>
        <taxon>Pleosporomycetidae</taxon>
        <taxon>Pleosporales</taxon>
        <taxon>Pleosporineae</taxon>
        <taxon>Phaeosphaeriaceae</taxon>
        <taxon>Ampelomyces</taxon>
    </lineage>
</organism>